<dbReference type="PROSITE" id="PS01317">
    <property type="entry name" value="SSRP"/>
    <property type="match status" value="1"/>
</dbReference>
<dbReference type="NCBIfam" id="TIGR00086">
    <property type="entry name" value="smpB"/>
    <property type="match status" value="1"/>
</dbReference>
<dbReference type="AlphaFoldDB" id="E0NNR1"/>
<dbReference type="OrthoDB" id="9805462at2"/>
<gene>
    <name evidence="3 4" type="primary">smpB</name>
    <name evidence="4" type="ORF">HMPREF9225_1800</name>
</gene>
<evidence type="ECO:0000256" key="1">
    <source>
        <dbReference type="ARBA" id="ARBA00022490"/>
    </source>
</evidence>
<dbReference type="STRING" id="862517.HMPREF9225_1800"/>
<protein>
    <recommendedName>
        <fullName evidence="3">SsrA-binding protein</fullName>
    </recommendedName>
    <alternativeName>
        <fullName evidence="3">Small protein B</fullName>
    </alternativeName>
</protein>
<dbReference type="PANTHER" id="PTHR30308:SF2">
    <property type="entry name" value="SSRA-BINDING PROTEIN"/>
    <property type="match status" value="1"/>
</dbReference>
<dbReference type="CDD" id="cd09294">
    <property type="entry name" value="SmpB"/>
    <property type="match status" value="1"/>
</dbReference>
<dbReference type="InterPro" id="IPR020081">
    <property type="entry name" value="SsrA-bd_prot_CS"/>
</dbReference>
<dbReference type="NCBIfam" id="NF003843">
    <property type="entry name" value="PRK05422.1"/>
    <property type="match status" value="1"/>
</dbReference>
<dbReference type="RefSeq" id="WP_008902575.1">
    <property type="nucleotide sequence ID" value="NZ_GL397071.1"/>
</dbReference>
<comment type="similarity">
    <text evidence="3">Belongs to the SmpB family.</text>
</comment>
<dbReference type="Proteomes" id="UP000003280">
    <property type="component" value="Unassembled WGS sequence"/>
</dbReference>
<dbReference type="HAMAP" id="MF_00023">
    <property type="entry name" value="SmpB"/>
    <property type="match status" value="1"/>
</dbReference>
<dbReference type="GO" id="GO:0070929">
    <property type="term" value="P:trans-translation"/>
    <property type="evidence" value="ECO:0007669"/>
    <property type="project" value="UniProtKB-UniRule"/>
</dbReference>
<dbReference type="GO" id="GO:0005829">
    <property type="term" value="C:cytosol"/>
    <property type="evidence" value="ECO:0007669"/>
    <property type="project" value="TreeGrafter"/>
</dbReference>
<reference evidence="4 5" key="1">
    <citation type="submission" date="2010-07" db="EMBL/GenBank/DDBJ databases">
        <authorList>
            <person name="Muzny D."/>
            <person name="Qin X."/>
            <person name="Deng J."/>
            <person name="Jiang H."/>
            <person name="Liu Y."/>
            <person name="Qu J."/>
            <person name="Song X.-Z."/>
            <person name="Zhang L."/>
            <person name="Thornton R."/>
            <person name="Coyle M."/>
            <person name="Francisco L."/>
            <person name="Jackson L."/>
            <person name="Javaid M."/>
            <person name="Korchina V."/>
            <person name="Kovar C."/>
            <person name="Mata R."/>
            <person name="Mathew T."/>
            <person name="Ngo R."/>
            <person name="Nguyen L."/>
            <person name="Nguyen N."/>
            <person name="Okwuonu G."/>
            <person name="Ongeri F."/>
            <person name="Pham C."/>
            <person name="Simmons D."/>
            <person name="Wilczek-Boney K."/>
            <person name="Hale W."/>
            <person name="Jakkamsetti A."/>
            <person name="Pham P."/>
            <person name="Ruth R."/>
            <person name="San Lucas F."/>
            <person name="Warren J."/>
            <person name="Zhang J."/>
            <person name="Zhao Z."/>
            <person name="Zhou C."/>
            <person name="Zhu D."/>
            <person name="Lee S."/>
            <person name="Bess C."/>
            <person name="Blankenburg K."/>
            <person name="Forbes L."/>
            <person name="Fu Q."/>
            <person name="Gubbala S."/>
            <person name="Hirani K."/>
            <person name="Jayaseelan J.C."/>
            <person name="Lara F."/>
            <person name="Munidasa M."/>
            <person name="Palculict T."/>
            <person name="Patil S."/>
            <person name="Pu L.-L."/>
            <person name="Saada N."/>
            <person name="Tang L."/>
            <person name="Weissenberger G."/>
            <person name="Zhu Y."/>
            <person name="Hemphill L."/>
            <person name="Shang Y."/>
            <person name="Youmans B."/>
            <person name="Ayvaz T."/>
            <person name="Ross M."/>
            <person name="Santibanez J."/>
            <person name="Aqrawi P."/>
            <person name="Gross S."/>
            <person name="Joshi V."/>
            <person name="Fowler G."/>
            <person name="Nazareth L."/>
            <person name="Reid J."/>
            <person name="Worley K."/>
            <person name="Petrosino J."/>
            <person name="Highlander S."/>
            <person name="Gibbs R."/>
        </authorList>
    </citation>
    <scope>NUCLEOTIDE SEQUENCE [LARGE SCALE GENOMIC DNA]</scope>
    <source>
        <strain evidence="4 5">ATCC BAA-1640</strain>
    </source>
</reference>
<dbReference type="InterPro" id="IPR023620">
    <property type="entry name" value="SmpB"/>
</dbReference>
<dbReference type="GO" id="GO:0070930">
    <property type="term" value="P:trans-translation-dependent protein tagging"/>
    <property type="evidence" value="ECO:0007669"/>
    <property type="project" value="TreeGrafter"/>
</dbReference>
<dbReference type="HOGENOM" id="CLU_108953_0_0_9"/>
<proteinExistence type="inferred from homology"/>
<keyword evidence="5" id="KW-1185">Reference proteome</keyword>
<comment type="function">
    <text evidence="3">Required for rescue of stalled ribosomes mediated by trans-translation. Binds to transfer-messenger RNA (tmRNA), required for stable association of tmRNA with ribosomes. tmRNA and SmpB together mimic tRNA shape, replacing the anticodon stem-loop with SmpB. tmRNA is encoded by the ssrA gene; the 2 termini fold to resemble tRNA(Ala) and it encodes a 'tag peptide', a short internal open reading frame. During trans-translation Ala-aminoacylated tmRNA acts like a tRNA, entering the A-site of stalled ribosomes, displacing the stalled mRNA. The ribosome then switches to translate the ORF on the tmRNA; the nascent peptide is terminated with the 'tag peptide' encoded by the tmRNA and targeted for degradation. The ribosome is freed to recommence translation, which seems to be the essential function of trans-translation.</text>
</comment>
<evidence type="ECO:0000313" key="5">
    <source>
        <dbReference type="Proteomes" id="UP000003280"/>
    </source>
</evidence>
<dbReference type="SUPFAM" id="SSF74982">
    <property type="entry name" value="Small protein B (SmpB)"/>
    <property type="match status" value="1"/>
</dbReference>
<dbReference type="PANTHER" id="PTHR30308">
    <property type="entry name" value="TMRNA-BINDING COMPONENT OF TRANS-TRANSLATION TAGGING COMPLEX"/>
    <property type="match status" value="1"/>
</dbReference>
<keyword evidence="2 3" id="KW-0694">RNA-binding</keyword>
<dbReference type="Gene3D" id="2.40.280.10">
    <property type="match status" value="1"/>
</dbReference>
<dbReference type="Pfam" id="PF01668">
    <property type="entry name" value="SmpB"/>
    <property type="match status" value="1"/>
</dbReference>
<dbReference type="GO" id="GO:0003723">
    <property type="term" value="F:RNA binding"/>
    <property type="evidence" value="ECO:0007669"/>
    <property type="project" value="UniProtKB-UniRule"/>
</dbReference>
<dbReference type="eggNOG" id="COG0691">
    <property type="taxonomic scope" value="Bacteria"/>
</dbReference>
<evidence type="ECO:0000256" key="2">
    <source>
        <dbReference type="ARBA" id="ARBA00022884"/>
    </source>
</evidence>
<comment type="caution">
    <text evidence="4">The sequence shown here is derived from an EMBL/GenBank/DDBJ whole genome shotgun (WGS) entry which is preliminary data.</text>
</comment>
<comment type="subcellular location">
    <subcellularLocation>
        <location evidence="3">Cytoplasm</location>
    </subcellularLocation>
    <text evidence="3">The tmRNA-SmpB complex associates with stalled 70S ribosomes.</text>
</comment>
<evidence type="ECO:0000256" key="3">
    <source>
        <dbReference type="HAMAP-Rule" id="MF_00023"/>
    </source>
</evidence>
<evidence type="ECO:0000313" key="4">
    <source>
        <dbReference type="EMBL" id="EFM24564.1"/>
    </source>
</evidence>
<accession>E0NNR1</accession>
<name>E0NNR1_9FIRM</name>
<sequence length="150" mass="17414">MEEKVLATNRKARHDFFIEKSYEAGIVLVGTEVKSLRRGKCNLKDAYVEIKDGEVFVEGMHISPYEMGNIFNVDPLRRRKLLLNKAEIRKLARDVDQKGFTIVPLKAYLVRGRVKLEIALARGKKLYDKRDAMAKRDSDMRIRKALKDYN</sequence>
<organism evidence="4 5">
    <name type="scientific">Peptoniphilus duerdenii ATCC BAA-1640</name>
    <dbReference type="NCBI Taxonomy" id="862517"/>
    <lineage>
        <taxon>Bacteria</taxon>
        <taxon>Bacillati</taxon>
        <taxon>Bacillota</taxon>
        <taxon>Tissierellia</taxon>
        <taxon>Tissierellales</taxon>
        <taxon>Peptoniphilaceae</taxon>
        <taxon>Peptoniphilus</taxon>
    </lineage>
</organism>
<dbReference type="EMBL" id="AEEH01000051">
    <property type="protein sequence ID" value="EFM24564.1"/>
    <property type="molecule type" value="Genomic_DNA"/>
</dbReference>
<keyword evidence="1 3" id="KW-0963">Cytoplasm</keyword>
<dbReference type="InterPro" id="IPR000037">
    <property type="entry name" value="SsrA-bd_prot"/>
</dbReference>